<feature type="region of interest" description="Disordered" evidence="1">
    <location>
        <begin position="180"/>
        <end position="199"/>
    </location>
</feature>
<proteinExistence type="predicted"/>
<sequence length="583" mass="66386">MDTFVPRPNTSSQIISGLTPYTFCKIMNPKKEYDKNQKKLLTPRRSEQRIQGGKVKMKVLTKIPLLDNAPVEVFVRREPTAARKQCHEHPEQFTMDMTRIADLKMSNIPTPDPKYSSAYKCEFDLDSVYLTVDGKEVYKLVKSKGAFNNRFQLLVCLRYVNGHEESLMPYEFVLKSGRTPTQHDHHRERDNSGFTTGAADGPRAHHVSCRHLDAETAKITNILCENIQTENHDIAYFMRVQTNEGDTPSDMEKGDVVAFLEDDEGDTYIDFITSENARNARLAGVISRTAFFRGRTAICDPDHLDCDLVCIIGEVEVKVVGKVQAGDLVYTSNCEQYRGSAVARNPLEAEIQDSAASENCDPTPTLLGMAMESDSDLDIKLVRCLVSIVLGISDLHQRRTLAELRKCHDKITKIQKYLRGIWKKALLFLVFSLIVGILCYLFLAPNSPYLNMMCEKGCIENNKGSCQYLKFEYIHEESQESDEIIGVLFAWRTLKHKLELTFNKCRNLTGYKYYLNKSRCVTGGIRAISSWLDPAPRVPRVNVFAVSPNCSQISYYSASERHWEKYKHGKIRVHKCNIKKISQ</sequence>
<gene>
    <name evidence="4" type="primary">LOC116309002</name>
</gene>
<dbReference type="RefSeq" id="XP_031575388.1">
    <property type="nucleotide sequence ID" value="XM_031719528.1"/>
</dbReference>
<dbReference type="KEGG" id="aten:116309002"/>
<feature type="compositionally biased region" description="Basic and acidic residues" evidence="1">
    <location>
        <begin position="181"/>
        <end position="191"/>
    </location>
</feature>
<keyword evidence="2" id="KW-0812">Transmembrane</keyword>
<evidence type="ECO:0000256" key="2">
    <source>
        <dbReference type="SAM" id="Phobius"/>
    </source>
</evidence>
<dbReference type="GeneID" id="116309002"/>
<evidence type="ECO:0000313" key="4">
    <source>
        <dbReference type="RefSeq" id="XP_031575388.1"/>
    </source>
</evidence>
<reference evidence="4" key="1">
    <citation type="submission" date="2025-08" db="UniProtKB">
        <authorList>
            <consortium name="RefSeq"/>
        </authorList>
    </citation>
    <scope>IDENTIFICATION</scope>
</reference>
<keyword evidence="2" id="KW-0472">Membrane</keyword>
<name>A0A6P8JCR4_ACTTE</name>
<dbReference type="InParanoid" id="A0A6P8JCR4"/>
<organism evidence="3 4">
    <name type="scientific">Actinia tenebrosa</name>
    <name type="common">Australian red waratah sea anemone</name>
    <dbReference type="NCBI Taxonomy" id="6105"/>
    <lineage>
        <taxon>Eukaryota</taxon>
        <taxon>Metazoa</taxon>
        <taxon>Cnidaria</taxon>
        <taxon>Anthozoa</taxon>
        <taxon>Hexacorallia</taxon>
        <taxon>Actiniaria</taxon>
        <taxon>Actiniidae</taxon>
        <taxon>Actinia</taxon>
    </lineage>
</organism>
<feature type="transmembrane region" description="Helical" evidence="2">
    <location>
        <begin position="425"/>
        <end position="443"/>
    </location>
</feature>
<protein>
    <submittedName>
        <fullName evidence="4">Uncharacterized protein LOC116309002</fullName>
    </submittedName>
</protein>
<evidence type="ECO:0000313" key="3">
    <source>
        <dbReference type="Proteomes" id="UP000515163"/>
    </source>
</evidence>
<accession>A0A6P8JCR4</accession>
<evidence type="ECO:0000256" key="1">
    <source>
        <dbReference type="SAM" id="MobiDB-lite"/>
    </source>
</evidence>
<dbReference type="Proteomes" id="UP000515163">
    <property type="component" value="Unplaced"/>
</dbReference>
<keyword evidence="3" id="KW-1185">Reference proteome</keyword>
<dbReference type="AlphaFoldDB" id="A0A6P8JCR4"/>
<dbReference type="OrthoDB" id="5974739at2759"/>
<keyword evidence="2" id="KW-1133">Transmembrane helix</keyword>